<dbReference type="PANTHER" id="PTHR42985:SF40">
    <property type="entry name" value="LD47995P-RELATED"/>
    <property type="match status" value="1"/>
</dbReference>
<evidence type="ECO:0000256" key="12">
    <source>
        <dbReference type="SAM" id="Phobius"/>
    </source>
</evidence>
<evidence type="ECO:0000313" key="14">
    <source>
        <dbReference type="Proteomes" id="UP000821837"/>
    </source>
</evidence>
<keyword evidence="8" id="KW-0406">Ion transport</keyword>
<evidence type="ECO:0000256" key="8">
    <source>
        <dbReference type="ARBA" id="ARBA00023065"/>
    </source>
</evidence>
<keyword evidence="14" id="KW-1185">Reference proteome</keyword>
<comment type="similarity">
    <text evidence="2 11">Belongs to the sodium:solute symporter (SSF) (TC 2.A.21) family.</text>
</comment>
<evidence type="ECO:0000256" key="7">
    <source>
        <dbReference type="ARBA" id="ARBA00023053"/>
    </source>
</evidence>
<name>A0A9D4PNW8_RHISA</name>
<dbReference type="VEuPathDB" id="VectorBase:RSAN_029969"/>
<organism evidence="13 14">
    <name type="scientific">Rhipicephalus sanguineus</name>
    <name type="common">Brown dog tick</name>
    <name type="synonym">Ixodes sanguineus</name>
    <dbReference type="NCBI Taxonomy" id="34632"/>
    <lineage>
        <taxon>Eukaryota</taxon>
        <taxon>Metazoa</taxon>
        <taxon>Ecdysozoa</taxon>
        <taxon>Arthropoda</taxon>
        <taxon>Chelicerata</taxon>
        <taxon>Arachnida</taxon>
        <taxon>Acari</taxon>
        <taxon>Parasitiformes</taxon>
        <taxon>Ixodida</taxon>
        <taxon>Ixodoidea</taxon>
        <taxon>Ixodidae</taxon>
        <taxon>Rhipicephalinae</taxon>
        <taxon>Rhipicephalus</taxon>
        <taxon>Rhipicephalus</taxon>
    </lineage>
</organism>
<dbReference type="InterPro" id="IPR051163">
    <property type="entry name" value="Sodium:Solute_Symporter_SSF"/>
</dbReference>
<reference evidence="13" key="1">
    <citation type="journal article" date="2020" name="Cell">
        <title>Large-Scale Comparative Analyses of Tick Genomes Elucidate Their Genetic Diversity and Vector Capacities.</title>
        <authorList>
            <consortium name="Tick Genome and Microbiome Consortium (TIGMIC)"/>
            <person name="Jia N."/>
            <person name="Wang J."/>
            <person name="Shi W."/>
            <person name="Du L."/>
            <person name="Sun Y."/>
            <person name="Zhan W."/>
            <person name="Jiang J.F."/>
            <person name="Wang Q."/>
            <person name="Zhang B."/>
            <person name="Ji P."/>
            <person name="Bell-Sakyi L."/>
            <person name="Cui X.M."/>
            <person name="Yuan T.T."/>
            <person name="Jiang B.G."/>
            <person name="Yang W.F."/>
            <person name="Lam T.T."/>
            <person name="Chang Q.C."/>
            <person name="Ding S.J."/>
            <person name="Wang X.J."/>
            <person name="Zhu J.G."/>
            <person name="Ruan X.D."/>
            <person name="Zhao L."/>
            <person name="Wei J.T."/>
            <person name="Ye R.Z."/>
            <person name="Que T.C."/>
            <person name="Du C.H."/>
            <person name="Zhou Y.H."/>
            <person name="Cheng J.X."/>
            <person name="Dai P.F."/>
            <person name="Guo W.B."/>
            <person name="Han X.H."/>
            <person name="Huang E.J."/>
            <person name="Li L.F."/>
            <person name="Wei W."/>
            <person name="Gao Y.C."/>
            <person name="Liu J.Z."/>
            <person name="Shao H.Z."/>
            <person name="Wang X."/>
            <person name="Wang C.C."/>
            <person name="Yang T.C."/>
            <person name="Huo Q.B."/>
            <person name="Li W."/>
            <person name="Chen H.Y."/>
            <person name="Chen S.E."/>
            <person name="Zhou L.G."/>
            <person name="Ni X.B."/>
            <person name="Tian J.H."/>
            <person name="Sheng Y."/>
            <person name="Liu T."/>
            <person name="Pan Y.S."/>
            <person name="Xia L.Y."/>
            <person name="Li J."/>
            <person name="Zhao F."/>
            <person name="Cao W.C."/>
        </authorList>
    </citation>
    <scope>NUCLEOTIDE SEQUENCE</scope>
    <source>
        <strain evidence="13">Rsan-2018</strain>
    </source>
</reference>
<evidence type="ECO:0000256" key="1">
    <source>
        <dbReference type="ARBA" id="ARBA00004651"/>
    </source>
</evidence>
<feature type="transmembrane region" description="Helical" evidence="12">
    <location>
        <begin position="83"/>
        <end position="105"/>
    </location>
</feature>
<dbReference type="InterPro" id="IPR001734">
    <property type="entry name" value="Na/solute_symporter"/>
</dbReference>
<reference evidence="13" key="2">
    <citation type="submission" date="2021-09" db="EMBL/GenBank/DDBJ databases">
        <authorList>
            <person name="Jia N."/>
            <person name="Wang J."/>
            <person name="Shi W."/>
            <person name="Du L."/>
            <person name="Sun Y."/>
            <person name="Zhan W."/>
            <person name="Jiang J."/>
            <person name="Wang Q."/>
            <person name="Zhang B."/>
            <person name="Ji P."/>
            <person name="Sakyi L.B."/>
            <person name="Cui X."/>
            <person name="Yuan T."/>
            <person name="Jiang B."/>
            <person name="Yang W."/>
            <person name="Lam T.T.-Y."/>
            <person name="Chang Q."/>
            <person name="Ding S."/>
            <person name="Wang X."/>
            <person name="Zhu J."/>
            <person name="Ruan X."/>
            <person name="Zhao L."/>
            <person name="Wei J."/>
            <person name="Que T."/>
            <person name="Du C."/>
            <person name="Cheng J."/>
            <person name="Dai P."/>
            <person name="Han X."/>
            <person name="Huang E."/>
            <person name="Gao Y."/>
            <person name="Liu J."/>
            <person name="Shao H."/>
            <person name="Ye R."/>
            <person name="Li L."/>
            <person name="Wei W."/>
            <person name="Wang X."/>
            <person name="Wang C."/>
            <person name="Huo Q."/>
            <person name="Li W."/>
            <person name="Guo W."/>
            <person name="Chen H."/>
            <person name="Chen S."/>
            <person name="Zhou L."/>
            <person name="Zhou L."/>
            <person name="Ni X."/>
            <person name="Tian J."/>
            <person name="Zhou Y."/>
            <person name="Sheng Y."/>
            <person name="Liu T."/>
            <person name="Pan Y."/>
            <person name="Xia L."/>
            <person name="Li J."/>
            <person name="Zhao F."/>
            <person name="Cao W."/>
        </authorList>
    </citation>
    <scope>NUCLEOTIDE SEQUENCE</scope>
    <source>
        <strain evidence="13">Rsan-2018</strain>
        <tissue evidence="13">Larvae</tissue>
    </source>
</reference>
<feature type="transmembrane region" description="Helical" evidence="12">
    <location>
        <begin position="7"/>
        <end position="26"/>
    </location>
</feature>
<dbReference type="GO" id="GO:0015293">
    <property type="term" value="F:symporter activity"/>
    <property type="evidence" value="ECO:0007669"/>
    <property type="project" value="TreeGrafter"/>
</dbReference>
<evidence type="ECO:0000256" key="4">
    <source>
        <dbReference type="ARBA" id="ARBA00022475"/>
    </source>
</evidence>
<keyword evidence="3" id="KW-0813">Transport</keyword>
<evidence type="ECO:0000256" key="2">
    <source>
        <dbReference type="ARBA" id="ARBA00006434"/>
    </source>
</evidence>
<dbReference type="AlphaFoldDB" id="A0A9D4PNW8"/>
<keyword evidence="4" id="KW-1003">Cell membrane</keyword>
<evidence type="ECO:0000256" key="9">
    <source>
        <dbReference type="ARBA" id="ARBA00023136"/>
    </source>
</evidence>
<evidence type="ECO:0000256" key="6">
    <source>
        <dbReference type="ARBA" id="ARBA00022989"/>
    </source>
</evidence>
<dbReference type="Gene3D" id="1.20.1730.10">
    <property type="entry name" value="Sodium/glucose cotransporter"/>
    <property type="match status" value="1"/>
</dbReference>
<comment type="caution">
    <text evidence="13">The sequence shown here is derived from an EMBL/GenBank/DDBJ whole genome shotgun (WGS) entry which is preliminary data.</text>
</comment>
<gene>
    <name evidence="13" type="ORF">HPB52_014609</name>
</gene>
<evidence type="ECO:0008006" key="15">
    <source>
        <dbReference type="Google" id="ProtNLM"/>
    </source>
</evidence>
<sequence length="130" mass="14371">MVRIMEYIIFGALMACNLSLGLYFSFRKTCTGVGTSATTAEVFLGSRLLKTIPLAASSVASLVSSTALVGFPAHYYAYGWHTSWCYVMPLVFVPLSTQVFVPVLYRLRITSIFEPASSSFIPCRFDQRTS</sequence>
<dbReference type="EMBL" id="JABSTV010001252">
    <property type="protein sequence ID" value="KAH7947618.1"/>
    <property type="molecule type" value="Genomic_DNA"/>
</dbReference>
<proteinExistence type="inferred from homology"/>
<evidence type="ECO:0000256" key="10">
    <source>
        <dbReference type="ARBA" id="ARBA00023201"/>
    </source>
</evidence>
<evidence type="ECO:0000256" key="5">
    <source>
        <dbReference type="ARBA" id="ARBA00022692"/>
    </source>
</evidence>
<evidence type="ECO:0000256" key="3">
    <source>
        <dbReference type="ARBA" id="ARBA00022448"/>
    </source>
</evidence>
<dbReference type="InterPro" id="IPR038377">
    <property type="entry name" value="Na/Glc_symporter_sf"/>
</dbReference>
<protein>
    <recommendedName>
        <fullName evidence="15">Sodium-dependent multivitamin transporter</fullName>
    </recommendedName>
</protein>
<comment type="subcellular location">
    <subcellularLocation>
        <location evidence="1">Cell membrane</location>
        <topology evidence="1">Multi-pass membrane protein</topology>
    </subcellularLocation>
</comment>
<evidence type="ECO:0000256" key="11">
    <source>
        <dbReference type="RuleBase" id="RU362091"/>
    </source>
</evidence>
<feature type="transmembrane region" description="Helical" evidence="12">
    <location>
        <begin position="52"/>
        <end position="71"/>
    </location>
</feature>
<dbReference type="PANTHER" id="PTHR42985">
    <property type="entry name" value="SODIUM-COUPLED MONOCARBOXYLATE TRANSPORTER"/>
    <property type="match status" value="1"/>
</dbReference>
<keyword evidence="5 12" id="KW-0812">Transmembrane</keyword>
<keyword evidence="6 12" id="KW-1133">Transmembrane helix</keyword>
<accession>A0A9D4PNW8</accession>
<keyword evidence="10" id="KW-0739">Sodium transport</keyword>
<dbReference type="PROSITE" id="PS50283">
    <property type="entry name" value="NA_SOLUT_SYMP_3"/>
    <property type="match status" value="1"/>
</dbReference>
<keyword evidence="7" id="KW-0915">Sodium</keyword>
<evidence type="ECO:0000313" key="13">
    <source>
        <dbReference type="EMBL" id="KAH7947618.1"/>
    </source>
</evidence>
<dbReference type="GO" id="GO:0006814">
    <property type="term" value="P:sodium ion transport"/>
    <property type="evidence" value="ECO:0007669"/>
    <property type="project" value="UniProtKB-KW"/>
</dbReference>
<dbReference type="Pfam" id="PF00474">
    <property type="entry name" value="SSF"/>
    <property type="match status" value="1"/>
</dbReference>
<dbReference type="GO" id="GO:0005886">
    <property type="term" value="C:plasma membrane"/>
    <property type="evidence" value="ECO:0007669"/>
    <property type="project" value="UniProtKB-SubCell"/>
</dbReference>
<keyword evidence="9 12" id="KW-0472">Membrane</keyword>
<dbReference type="Proteomes" id="UP000821837">
    <property type="component" value="Chromosome 6"/>
</dbReference>